<dbReference type="AlphaFoldDB" id="A0A6J6ZSE8"/>
<name>A0A6J6ZSE8_9ZZZZ</name>
<evidence type="ECO:0000256" key="1">
    <source>
        <dbReference type="SAM" id="Coils"/>
    </source>
</evidence>
<proteinExistence type="predicted"/>
<protein>
    <submittedName>
        <fullName evidence="3">Unannotated protein</fullName>
    </submittedName>
</protein>
<keyword evidence="1" id="KW-0175">Coiled coil</keyword>
<gene>
    <name evidence="3" type="ORF">UFOPK3164_00455</name>
</gene>
<accession>A0A6J6ZSE8</accession>
<organism evidence="3">
    <name type="scientific">freshwater metagenome</name>
    <dbReference type="NCBI Taxonomy" id="449393"/>
    <lineage>
        <taxon>unclassified sequences</taxon>
        <taxon>metagenomes</taxon>
        <taxon>ecological metagenomes</taxon>
    </lineage>
</organism>
<evidence type="ECO:0000313" key="3">
    <source>
        <dbReference type="EMBL" id="CAB4821617.1"/>
    </source>
</evidence>
<reference evidence="3" key="1">
    <citation type="submission" date="2020-05" db="EMBL/GenBank/DDBJ databases">
        <authorList>
            <person name="Chiriac C."/>
            <person name="Salcher M."/>
            <person name="Ghai R."/>
            <person name="Kavagutti S V."/>
        </authorList>
    </citation>
    <scope>NUCLEOTIDE SEQUENCE</scope>
</reference>
<evidence type="ECO:0000256" key="2">
    <source>
        <dbReference type="SAM" id="MobiDB-lite"/>
    </source>
</evidence>
<dbReference type="EMBL" id="CAFABE010000013">
    <property type="protein sequence ID" value="CAB4821617.1"/>
    <property type="molecule type" value="Genomic_DNA"/>
</dbReference>
<sequence length="349" mass="38785">MTSERSRAGSSGMLSHVMTPSIPDSPLRSHVGISGTGRAGTSFLTRFLGECGLDIVGVSDVHARARAGLEQNLLTAEAAYVVKDPWLFAYCDVVDLKEINIEFLILPIRDLLDASRSRVLQERIKIMDSPWVDLPVAEVSAETPGGILYSLDPVDQARILAVGFHKLVHWATRNDIPIIFLDFPRFAHDGDYLCDALAPVLTAHCSPKEARKAFAAIADSSLIRIKDQANEHDSGVGADLETELDREALKIILSEKRNEIGLLENQLHDLSLQFTTSQASLAQREEASLELSRRLNDLEQHFNRMTERASLLQLDSDSVRQTLSWKITKPLRSVKRFFTKSDLRGDTNS</sequence>
<feature type="region of interest" description="Disordered" evidence="2">
    <location>
        <begin position="1"/>
        <end position="30"/>
    </location>
</feature>
<feature type="coiled-coil region" evidence="1">
    <location>
        <begin position="246"/>
        <end position="315"/>
    </location>
</feature>